<gene>
    <name evidence="1" type="ORF">IQ266_07755</name>
</gene>
<evidence type="ECO:0000313" key="2">
    <source>
        <dbReference type="Proteomes" id="UP000625316"/>
    </source>
</evidence>
<dbReference type="AlphaFoldDB" id="A0A928VL36"/>
<comment type="caution">
    <text evidence="1">The sequence shown here is derived from an EMBL/GenBank/DDBJ whole genome shotgun (WGS) entry which is preliminary data.</text>
</comment>
<name>A0A928VL36_9CYAN</name>
<organism evidence="1 2">
    <name type="scientific">Romeriopsis navalis LEGE 11480</name>
    <dbReference type="NCBI Taxonomy" id="2777977"/>
    <lineage>
        <taxon>Bacteria</taxon>
        <taxon>Bacillati</taxon>
        <taxon>Cyanobacteriota</taxon>
        <taxon>Cyanophyceae</taxon>
        <taxon>Leptolyngbyales</taxon>
        <taxon>Leptolyngbyaceae</taxon>
        <taxon>Romeriopsis</taxon>
        <taxon>Romeriopsis navalis</taxon>
    </lineage>
</organism>
<dbReference type="EMBL" id="JADEXQ010000019">
    <property type="protein sequence ID" value="MBE9029622.1"/>
    <property type="molecule type" value="Genomic_DNA"/>
</dbReference>
<sequence length="64" mass="7119">MSDRKISTSKPTKLIGFDFKLSLRLMFDGEVPLAVNGWFVLLEKIKCVGLPAIGANLDRNARIN</sequence>
<accession>A0A928VL36</accession>
<proteinExistence type="predicted"/>
<reference evidence="1" key="1">
    <citation type="submission" date="2020-10" db="EMBL/GenBank/DDBJ databases">
        <authorList>
            <person name="Castelo-Branco R."/>
            <person name="Eusebio N."/>
            <person name="Adriana R."/>
            <person name="Vieira A."/>
            <person name="Brugerolle De Fraissinette N."/>
            <person name="Rezende De Castro R."/>
            <person name="Schneider M.P."/>
            <person name="Vasconcelos V."/>
            <person name="Leao P.N."/>
        </authorList>
    </citation>
    <scope>NUCLEOTIDE SEQUENCE</scope>
    <source>
        <strain evidence="1">LEGE 11480</strain>
    </source>
</reference>
<dbReference type="Proteomes" id="UP000625316">
    <property type="component" value="Unassembled WGS sequence"/>
</dbReference>
<evidence type="ECO:0000313" key="1">
    <source>
        <dbReference type="EMBL" id="MBE9029622.1"/>
    </source>
</evidence>
<dbReference type="RefSeq" id="WP_264324440.1">
    <property type="nucleotide sequence ID" value="NZ_JADEXQ010000019.1"/>
</dbReference>
<keyword evidence="2" id="KW-1185">Reference proteome</keyword>
<protein>
    <submittedName>
        <fullName evidence="1">Uncharacterized protein</fullName>
    </submittedName>
</protein>